<dbReference type="InterPro" id="IPR003325">
    <property type="entry name" value="TerD"/>
</dbReference>
<name>A0A839TD94_9GAMM</name>
<dbReference type="GO" id="GO:0046690">
    <property type="term" value="P:response to tellurium ion"/>
    <property type="evidence" value="ECO:0007669"/>
    <property type="project" value="UniProtKB-KW"/>
</dbReference>
<evidence type="ECO:0000313" key="4">
    <source>
        <dbReference type="Proteomes" id="UP000588111"/>
    </source>
</evidence>
<dbReference type="Gene3D" id="2.60.60.30">
    <property type="entry name" value="sav2460 like domains"/>
    <property type="match status" value="1"/>
</dbReference>
<dbReference type="InterPro" id="IPR051324">
    <property type="entry name" value="Stress/Tellurium_Resist"/>
</dbReference>
<comment type="caution">
    <text evidence="3">The sequence shown here is derived from an EMBL/GenBank/DDBJ whole genome shotgun (WGS) entry which is preliminary data.</text>
</comment>
<keyword evidence="4" id="KW-1185">Reference proteome</keyword>
<dbReference type="Proteomes" id="UP000588111">
    <property type="component" value="Unassembled WGS sequence"/>
</dbReference>
<dbReference type="EMBL" id="JACHXL010000001">
    <property type="protein sequence ID" value="MBB3105583.1"/>
    <property type="molecule type" value="Genomic_DNA"/>
</dbReference>
<dbReference type="CDD" id="cd06974">
    <property type="entry name" value="TerD_like"/>
    <property type="match status" value="1"/>
</dbReference>
<proteinExistence type="predicted"/>
<gene>
    <name evidence="3" type="ORF">FHS24_000074</name>
</gene>
<feature type="domain" description="TerD" evidence="2">
    <location>
        <begin position="50"/>
        <end position="186"/>
    </location>
</feature>
<dbReference type="PANTHER" id="PTHR32097">
    <property type="entry name" value="CAMP-BINDING PROTEIN 1-RELATED"/>
    <property type="match status" value="1"/>
</dbReference>
<dbReference type="AlphaFoldDB" id="A0A839TD94"/>
<protein>
    <submittedName>
        <fullName evidence="3">Stress response protein SCP2</fullName>
    </submittedName>
</protein>
<organism evidence="3 4">
    <name type="scientific">Psychrobacter luti</name>
    <dbReference type="NCBI Taxonomy" id="198481"/>
    <lineage>
        <taxon>Bacteria</taxon>
        <taxon>Pseudomonadati</taxon>
        <taxon>Pseudomonadota</taxon>
        <taxon>Gammaproteobacteria</taxon>
        <taxon>Moraxellales</taxon>
        <taxon>Moraxellaceae</taxon>
        <taxon>Psychrobacter</taxon>
    </lineage>
</organism>
<evidence type="ECO:0000313" key="3">
    <source>
        <dbReference type="EMBL" id="MBB3105583.1"/>
    </source>
</evidence>
<accession>A0A839TD94</accession>
<sequence>MSTTTPSPLLSDSLRGLGLDAGTLFFALNYEFTKIEQKGLFKNLKKRFKKNEGAIDIDLACVLYDDNCNISDIVWFKQLRDKAESVKHQGDSLNGKDRGEQAMYLAPLDQEQIRLYLDKIPAHITHIALIANSYHGQPFSRVKKGEIHLSDDEGNRSFEVNLKQLPRDCITLWVAHLRREVDDWHLTLQNLPLPALDLSTAAQEVAHELARALPPERDSTLR</sequence>
<dbReference type="PANTHER" id="PTHR32097:SF17">
    <property type="entry name" value="CAMP-BINDING PROTEIN 1-RELATED"/>
    <property type="match status" value="1"/>
</dbReference>
<evidence type="ECO:0000259" key="2">
    <source>
        <dbReference type="Pfam" id="PF02342"/>
    </source>
</evidence>
<evidence type="ECO:0000256" key="1">
    <source>
        <dbReference type="ARBA" id="ARBA00022686"/>
    </source>
</evidence>
<reference evidence="3 4" key="1">
    <citation type="submission" date="2020-08" db="EMBL/GenBank/DDBJ databases">
        <title>Genomic Encyclopedia of Type Strains, Phase III (KMG-III): the genomes of soil and plant-associated and newly described type strains.</title>
        <authorList>
            <person name="Whitman W."/>
        </authorList>
    </citation>
    <scope>NUCLEOTIDE SEQUENCE [LARGE SCALE GENOMIC DNA]</scope>
    <source>
        <strain evidence="3 4">CECT 5885</strain>
    </source>
</reference>
<dbReference type="RefSeq" id="WP_183617718.1">
    <property type="nucleotide sequence ID" value="NZ_CAJHAH010000004.1"/>
</dbReference>
<keyword evidence="1" id="KW-0778">Tellurium resistance</keyword>
<dbReference type="Pfam" id="PF02342">
    <property type="entry name" value="TerD"/>
    <property type="match status" value="1"/>
</dbReference>